<organism evidence="1 2">
    <name type="scientific">Virgibacillus chiguensis</name>
    <dbReference type="NCBI Taxonomy" id="411959"/>
    <lineage>
        <taxon>Bacteria</taxon>
        <taxon>Bacillati</taxon>
        <taxon>Bacillota</taxon>
        <taxon>Bacilli</taxon>
        <taxon>Bacillales</taxon>
        <taxon>Bacillaceae</taxon>
        <taxon>Virgibacillus</taxon>
    </lineage>
</organism>
<sequence length="205" mass="23274">MASEKTKKPSEMNPENLPDVRAFQDEFTRGFLQSTEETRPGYYPFLSGTGKYEMDFPEGGIIGERGYFADDKEYEELSVHILNGVVGGAGITIFYFSDYTADELDMNLKSFSSRIGEDINYKKIAGDGLSLYYSNIDKSEFYAYAGYIQNEKAGGALEIIYQIDCRQELKEKCNKNEIENEKYVLDWLKSVSFIDEDKEVNGDGS</sequence>
<dbReference type="AlphaFoldDB" id="A0A1M5QMZ5"/>
<reference evidence="2" key="1">
    <citation type="submission" date="2016-11" db="EMBL/GenBank/DDBJ databases">
        <authorList>
            <person name="Varghese N."/>
            <person name="Submissions S."/>
        </authorList>
    </citation>
    <scope>NUCLEOTIDE SEQUENCE [LARGE SCALE GENOMIC DNA]</scope>
    <source>
        <strain evidence="2">CGMCC 1.6496</strain>
    </source>
</reference>
<dbReference type="RefSeq" id="WP_073006565.1">
    <property type="nucleotide sequence ID" value="NZ_FQXD01000004.1"/>
</dbReference>
<accession>A0A1M5QMZ5</accession>
<dbReference type="EMBL" id="FQXD01000004">
    <property type="protein sequence ID" value="SHH15366.1"/>
    <property type="molecule type" value="Genomic_DNA"/>
</dbReference>
<dbReference type="Proteomes" id="UP000184079">
    <property type="component" value="Unassembled WGS sequence"/>
</dbReference>
<evidence type="ECO:0000313" key="1">
    <source>
        <dbReference type="EMBL" id="SHH15366.1"/>
    </source>
</evidence>
<gene>
    <name evidence="1" type="ORF">SAMN05421807_104203</name>
</gene>
<name>A0A1M5QMZ5_9BACI</name>
<dbReference type="OrthoDB" id="2453115at2"/>
<evidence type="ECO:0000313" key="2">
    <source>
        <dbReference type="Proteomes" id="UP000184079"/>
    </source>
</evidence>
<proteinExistence type="predicted"/>
<keyword evidence="2" id="KW-1185">Reference proteome</keyword>
<protein>
    <submittedName>
        <fullName evidence="1">Uncharacterized protein</fullName>
    </submittedName>
</protein>